<evidence type="ECO:0000313" key="2">
    <source>
        <dbReference type="EMBL" id="WDE08260.1"/>
    </source>
</evidence>
<dbReference type="InterPro" id="IPR007484">
    <property type="entry name" value="Peptidase_M28"/>
</dbReference>
<dbReference type="SUPFAM" id="SSF53187">
    <property type="entry name" value="Zn-dependent exopeptidases"/>
    <property type="match status" value="1"/>
</dbReference>
<proteinExistence type="predicted"/>
<evidence type="ECO:0000259" key="1">
    <source>
        <dbReference type="Pfam" id="PF04389"/>
    </source>
</evidence>
<dbReference type="Pfam" id="PF04389">
    <property type="entry name" value="Peptidase_M28"/>
    <property type="match status" value="1"/>
</dbReference>
<dbReference type="Proteomes" id="UP000032352">
    <property type="component" value="Chromosome"/>
</dbReference>
<dbReference type="GO" id="GO:0008235">
    <property type="term" value="F:metalloexopeptidase activity"/>
    <property type="evidence" value="ECO:0007669"/>
    <property type="project" value="InterPro"/>
</dbReference>
<dbReference type="InterPro" id="IPR045175">
    <property type="entry name" value="M28_fam"/>
</dbReference>
<evidence type="ECO:0000313" key="3">
    <source>
        <dbReference type="Proteomes" id="UP000032352"/>
    </source>
</evidence>
<dbReference type="GO" id="GO:0006508">
    <property type="term" value="P:proteolysis"/>
    <property type="evidence" value="ECO:0007669"/>
    <property type="project" value="InterPro"/>
</dbReference>
<reference evidence="2 3" key="2">
    <citation type="journal article" date="2022" name="Mar. Drugs">
        <title>Bioassay-Guided Fractionation Leads to the Detection of Cholic Acid Generated by the Rare Thalassomonas sp.</title>
        <authorList>
            <person name="Pheiffer F."/>
            <person name="Schneider Y.K."/>
            <person name="Hansen E.H."/>
            <person name="Andersen J.H."/>
            <person name="Isaksson J."/>
            <person name="Busche T."/>
            <person name="R C."/>
            <person name="Kalinowski J."/>
            <person name="Zyl L.V."/>
            <person name="Trindade M."/>
        </authorList>
    </citation>
    <scope>NUCLEOTIDE SEQUENCE [LARGE SCALE GENOMIC DNA]</scope>
    <source>
        <strain evidence="2 3">XOM25</strain>
    </source>
</reference>
<gene>
    <name evidence="2" type="ORF">SG34_015620</name>
</gene>
<keyword evidence="3" id="KW-1185">Reference proteome</keyword>
<dbReference type="Gene3D" id="3.40.630.10">
    <property type="entry name" value="Zn peptidases"/>
    <property type="match status" value="1"/>
</dbReference>
<organism evidence="2 3">
    <name type="scientific">Thalassomonas viridans</name>
    <dbReference type="NCBI Taxonomy" id="137584"/>
    <lineage>
        <taxon>Bacteria</taxon>
        <taxon>Pseudomonadati</taxon>
        <taxon>Pseudomonadota</taxon>
        <taxon>Gammaproteobacteria</taxon>
        <taxon>Alteromonadales</taxon>
        <taxon>Colwelliaceae</taxon>
        <taxon>Thalassomonas</taxon>
    </lineage>
</organism>
<name>A0AAE9Z7M7_9GAMM</name>
<protein>
    <submittedName>
        <fullName evidence="2">M28 family peptidase</fullName>
    </submittedName>
</protein>
<dbReference type="AlphaFoldDB" id="A0AAE9Z7M7"/>
<feature type="domain" description="Peptidase M28" evidence="1">
    <location>
        <begin position="93"/>
        <end position="300"/>
    </location>
</feature>
<reference evidence="2 3" key="1">
    <citation type="journal article" date="2015" name="Genome Announc.">
        <title>Draft Genome Sequences of Marine Isolates of Thalassomonas viridans and Thalassomonas actiniarum.</title>
        <authorList>
            <person name="Olonade I."/>
            <person name="van Zyl L.J."/>
            <person name="Trindade M."/>
        </authorList>
    </citation>
    <scope>NUCLEOTIDE SEQUENCE [LARGE SCALE GENOMIC DNA]</scope>
    <source>
        <strain evidence="2 3">XOM25</strain>
    </source>
</reference>
<accession>A0AAE9Z7M7</accession>
<dbReference type="PANTHER" id="PTHR12147:SF26">
    <property type="entry name" value="PEPTIDASE M28 DOMAIN-CONTAINING PROTEIN"/>
    <property type="match status" value="1"/>
</dbReference>
<dbReference type="KEGG" id="tvd:SG34_015620"/>
<sequence length="317" mass="35635">MIFWPLLILAFVSVKTMAEQMLPSRGLVYSQQQLLSHIKTLASDDFSGRETATRGNEKARVYIIDALKQLDVAPLGQTYRHSFSYKGDADGANVIGFIPGTEFPQQYIVLSAHFDHIGQDARVIYNGADDNASGTAALLSIAEQVKQAPLRYSLILLFTDGEEVGLVGAHAFIRSYQELIVKIKLNINLDMIAGDRKTKKLRFISKDMDTLLDDRALKMWAALRQSGEIPVKKGFRSGVGNISRSKSVVNNRIRWRAASDHYVFYKADIPFIYFGVGTHKNYHTGRDDFNGINQEFYLAATASICRQIYLLDRLMLN</sequence>
<dbReference type="EMBL" id="CP059733">
    <property type="protein sequence ID" value="WDE08260.1"/>
    <property type="molecule type" value="Genomic_DNA"/>
</dbReference>
<dbReference type="PANTHER" id="PTHR12147">
    <property type="entry name" value="METALLOPEPTIDASE M28 FAMILY MEMBER"/>
    <property type="match status" value="1"/>
</dbReference>